<dbReference type="AlphaFoldDB" id="A0A812E8Z2"/>
<evidence type="ECO:0000256" key="3">
    <source>
        <dbReference type="ARBA" id="ARBA00023315"/>
    </source>
</evidence>
<protein>
    <submittedName>
        <fullName evidence="5">SpeG</fullName>
        <ecNumber evidence="5">2.3.1.57</ecNumber>
    </submittedName>
</protein>
<accession>A0A812E8Z2</accession>
<dbReference type="InterPro" id="IPR051016">
    <property type="entry name" value="Diverse_Substrate_AcTransf"/>
</dbReference>
<dbReference type="InterPro" id="IPR016181">
    <property type="entry name" value="Acyl_CoA_acyltransferase"/>
</dbReference>
<dbReference type="InterPro" id="IPR000182">
    <property type="entry name" value="GNAT_dom"/>
</dbReference>
<evidence type="ECO:0000313" key="5">
    <source>
        <dbReference type="EMBL" id="CAE1317262.1"/>
    </source>
</evidence>
<dbReference type="Gene3D" id="3.40.630.30">
    <property type="match status" value="2"/>
</dbReference>
<sequence length="318" mass="36334">MAGFIIRRATAADCEEICQLFQKQVSSGNKQTSPSPETLKKDGLGKLFHILVAEDEKCAAKQLIGYLFFHFTFSSYKGKSILLTDIYISPEFNKKSVATELFVHLCKIASEEDCARLEWAVREYDNERNEFVAISNATNIMKMESKRTISIDTDSLLESMAEFITRRATAADCEEICQLFQKQVSSGNKQTSPSPETLKKDGLGRLFHILIAEDQKGASKQLIGYLFFHFAFSSWEGKSIFLIDVYISPEYSKKSVAKELFIHLCKVANEERCGFLEWKVRENENEKNEFAAISNATNFMKEEGRYKFHLSKEKIMTF</sequence>
<dbReference type="SUPFAM" id="SSF55729">
    <property type="entry name" value="Acyl-CoA N-acyltransferases (Nat)"/>
    <property type="match status" value="2"/>
</dbReference>
<dbReference type="OrthoDB" id="7305308at2759"/>
<feature type="domain" description="N-acetyltransferase" evidence="4">
    <location>
        <begin position="163"/>
        <end position="318"/>
    </location>
</feature>
<evidence type="ECO:0000256" key="1">
    <source>
        <dbReference type="ARBA" id="ARBA00008694"/>
    </source>
</evidence>
<comment type="similarity">
    <text evidence="1">Belongs to the acetyltransferase family.</text>
</comment>
<gene>
    <name evidence="5" type="ORF">SPHA_67849</name>
</gene>
<feature type="domain" description="N-acetyltransferase" evidence="4">
    <location>
        <begin position="4"/>
        <end position="146"/>
    </location>
</feature>
<reference evidence="5" key="1">
    <citation type="submission" date="2021-01" db="EMBL/GenBank/DDBJ databases">
        <authorList>
            <person name="Li R."/>
            <person name="Bekaert M."/>
        </authorList>
    </citation>
    <scope>NUCLEOTIDE SEQUENCE</scope>
    <source>
        <strain evidence="5">Farmed</strain>
    </source>
</reference>
<keyword evidence="3 5" id="KW-0012">Acyltransferase</keyword>
<dbReference type="PANTHER" id="PTHR10545">
    <property type="entry name" value="DIAMINE N-ACETYLTRANSFERASE"/>
    <property type="match status" value="1"/>
</dbReference>
<dbReference type="Pfam" id="PF00583">
    <property type="entry name" value="Acetyltransf_1"/>
    <property type="match status" value="2"/>
</dbReference>
<name>A0A812E8Z2_ACAPH</name>
<evidence type="ECO:0000259" key="4">
    <source>
        <dbReference type="PROSITE" id="PS51186"/>
    </source>
</evidence>
<dbReference type="CDD" id="cd04301">
    <property type="entry name" value="NAT_SF"/>
    <property type="match status" value="1"/>
</dbReference>
<organism evidence="5 6">
    <name type="scientific">Acanthosepion pharaonis</name>
    <name type="common">Pharaoh cuttlefish</name>
    <name type="synonym">Sepia pharaonis</name>
    <dbReference type="NCBI Taxonomy" id="158019"/>
    <lineage>
        <taxon>Eukaryota</taxon>
        <taxon>Metazoa</taxon>
        <taxon>Spiralia</taxon>
        <taxon>Lophotrochozoa</taxon>
        <taxon>Mollusca</taxon>
        <taxon>Cephalopoda</taxon>
        <taxon>Coleoidea</taxon>
        <taxon>Decapodiformes</taxon>
        <taxon>Sepiida</taxon>
        <taxon>Sepiina</taxon>
        <taxon>Sepiidae</taxon>
        <taxon>Acanthosepion</taxon>
    </lineage>
</organism>
<keyword evidence="2 5" id="KW-0808">Transferase</keyword>
<keyword evidence="6" id="KW-1185">Reference proteome</keyword>
<dbReference type="PROSITE" id="PS51186">
    <property type="entry name" value="GNAT"/>
    <property type="match status" value="2"/>
</dbReference>
<evidence type="ECO:0000313" key="6">
    <source>
        <dbReference type="Proteomes" id="UP000597762"/>
    </source>
</evidence>
<dbReference type="Proteomes" id="UP000597762">
    <property type="component" value="Unassembled WGS sequence"/>
</dbReference>
<proteinExistence type="inferred from homology"/>
<evidence type="ECO:0000256" key="2">
    <source>
        <dbReference type="ARBA" id="ARBA00022679"/>
    </source>
</evidence>
<dbReference type="EC" id="2.3.1.57" evidence="5"/>
<dbReference type="EMBL" id="CAHIKZ030004915">
    <property type="protein sequence ID" value="CAE1317262.1"/>
    <property type="molecule type" value="Genomic_DNA"/>
</dbReference>
<dbReference type="PANTHER" id="PTHR10545:SF29">
    <property type="entry name" value="GH14572P-RELATED"/>
    <property type="match status" value="1"/>
</dbReference>
<dbReference type="GO" id="GO:0004145">
    <property type="term" value="F:diamine N-acetyltransferase activity"/>
    <property type="evidence" value="ECO:0007669"/>
    <property type="project" value="UniProtKB-EC"/>
</dbReference>
<comment type="caution">
    <text evidence="5">The sequence shown here is derived from an EMBL/GenBank/DDBJ whole genome shotgun (WGS) entry which is preliminary data.</text>
</comment>